<feature type="compositionally biased region" description="Basic and acidic residues" evidence="2">
    <location>
        <begin position="230"/>
        <end position="240"/>
    </location>
</feature>
<dbReference type="VEuPathDB" id="ToxoDB:cyc_08135"/>
<evidence type="ECO:0000313" key="4">
    <source>
        <dbReference type="Proteomes" id="UP000095192"/>
    </source>
</evidence>
<dbReference type="EMBL" id="JROU02000771">
    <property type="protein sequence ID" value="OEH78352.1"/>
    <property type="molecule type" value="Genomic_DNA"/>
</dbReference>
<feature type="repeat" description="WD" evidence="1">
    <location>
        <begin position="931"/>
        <end position="964"/>
    </location>
</feature>
<keyword evidence="4" id="KW-1185">Reference proteome</keyword>
<evidence type="ECO:0000256" key="1">
    <source>
        <dbReference type="PROSITE-ProRule" id="PRU00221"/>
    </source>
</evidence>
<dbReference type="SMART" id="SM00320">
    <property type="entry name" value="WD40"/>
    <property type="match status" value="3"/>
</dbReference>
<dbReference type="InterPro" id="IPR015943">
    <property type="entry name" value="WD40/YVTN_repeat-like_dom_sf"/>
</dbReference>
<dbReference type="InterPro" id="IPR001680">
    <property type="entry name" value="WD40_rpt"/>
</dbReference>
<dbReference type="PROSITE" id="PS50294">
    <property type="entry name" value="WD_REPEATS_REGION"/>
    <property type="match status" value="1"/>
</dbReference>
<evidence type="ECO:0000256" key="2">
    <source>
        <dbReference type="SAM" id="MobiDB-lite"/>
    </source>
</evidence>
<feature type="region of interest" description="Disordered" evidence="2">
    <location>
        <begin position="219"/>
        <end position="246"/>
    </location>
</feature>
<feature type="compositionally biased region" description="Polar residues" evidence="2">
    <location>
        <begin position="339"/>
        <end position="348"/>
    </location>
</feature>
<dbReference type="VEuPathDB" id="ToxoDB:LOC34623941"/>
<feature type="region of interest" description="Disordered" evidence="2">
    <location>
        <begin position="328"/>
        <end position="389"/>
    </location>
</feature>
<dbReference type="InParanoid" id="A0A1D3D4I5"/>
<keyword evidence="1" id="KW-0853">WD repeat</keyword>
<dbReference type="Gene3D" id="2.130.10.10">
    <property type="entry name" value="YVTN repeat-like/Quinoprotein amine dehydrogenase"/>
    <property type="match status" value="1"/>
</dbReference>
<feature type="region of interest" description="Disordered" evidence="2">
    <location>
        <begin position="273"/>
        <end position="309"/>
    </location>
</feature>
<dbReference type="Proteomes" id="UP000095192">
    <property type="component" value="Unassembled WGS sequence"/>
</dbReference>
<feature type="compositionally biased region" description="Low complexity" evidence="2">
    <location>
        <begin position="278"/>
        <end position="295"/>
    </location>
</feature>
<gene>
    <name evidence="3" type="ORF">cyc_08135</name>
</gene>
<sequence length="972" mass="105541">MEYLTAGQEAPDVAAFVGTLLQRADIMSDVFVQRRLGIRQQHVLCCRRCRRRLETPHPLSPLLLPPQHMTLPVHGRLFASRVSLELRDACVAFIQPPSAESAASEALYGCKETLPGRRSAPSCWLLGGSCPPFVILSLFHTSGKRISLFPFLAGKKKQGSSAIKAAAVSAGTAAVAVQKRIALMAYPQRDKAAVLLILPKPFPSSFCERLEAAVLRQQATAGPLTPENTPKSDSRNDNRTRRQRRSVACGLKIKKLDAVLSRLHRQRFLLADAASSVQQQHPHQQQQHPQQQQQQRESELSQQAQGQHHDDRGYHTLLSALPPGELSRQQMQLRHEQQRSTPTQPDQQSEPEEKHHPSRTERRVVERQLRSSTEEDSQPPLHKGLQSDENCVSSRASTSLFSAATLASSQFQLAFSSLQHECLRNSIRRGLCCCYAPLLSSFFVGGDDGTIAVLQVSALEAPLLQSHAFPTSSSAAAAAEHFRSGADTQRNNRRHTSSIIASSIGPLIAPMRLHTPLGSTQYAAVEQQLQHLRLRKLPEVIKFIREEPVDVVALLSVQLPAGDTLGSTSSSRPRSTSAADLKPMLLAAGRSGSVLLADVASSQVLASYVAQKGGFLAPTDTIATVVADETRLLLFCCYSGGSVRILQLQQCKARDSGLQLVVLSYLESGAHPLHMAPVLPLLSLQGTKQQQPQQPLRQENSLSGSGGCSTAGGPCSGVSSIRCACIESQQRLLFLGSSSSRNGVVSILCYSVLGSNCNSRAAEEGTEAVVAEASAARVVLVARVVCLAEAVSCLAVWPERGMLLVGGAEGALLLLLLEGLVSESPEFEPESATAAPSDRPLESLRRRFHFHQSGGTFVGNQRPNEERELRGSFSARSSKLPFPLRMRFSTAQSRPQGTDERLHLQQRGFGGDLENVLRDSMAANAESMLLLRAHNKSIRKILLFPSEAVFVSCGAEGTLKMWRMPPTGELAD</sequence>
<feature type="compositionally biased region" description="Basic and acidic residues" evidence="2">
    <location>
        <begin position="351"/>
        <end position="373"/>
    </location>
</feature>
<proteinExistence type="predicted"/>
<dbReference type="AlphaFoldDB" id="A0A1D3D4I5"/>
<reference evidence="3 4" key="1">
    <citation type="journal article" date="2016" name="BMC Genomics">
        <title>Comparative genomics reveals Cyclospora cayetanensis possesses coccidia-like metabolism and invasion components but unique surface antigens.</title>
        <authorList>
            <person name="Liu S."/>
            <person name="Wang L."/>
            <person name="Zheng H."/>
            <person name="Xu Z."/>
            <person name="Roellig D.M."/>
            <person name="Li N."/>
            <person name="Frace M.A."/>
            <person name="Tang K."/>
            <person name="Arrowood M.J."/>
            <person name="Moss D.M."/>
            <person name="Zhang L."/>
            <person name="Feng Y."/>
            <person name="Xiao L."/>
        </authorList>
    </citation>
    <scope>NUCLEOTIDE SEQUENCE [LARGE SCALE GENOMIC DNA]</scope>
    <source>
        <strain evidence="3 4">CHN_HEN01</strain>
    </source>
</reference>
<dbReference type="InterPro" id="IPR036322">
    <property type="entry name" value="WD40_repeat_dom_sf"/>
</dbReference>
<evidence type="ECO:0000313" key="3">
    <source>
        <dbReference type="EMBL" id="OEH78352.1"/>
    </source>
</evidence>
<name>A0A1D3D4I5_9EIME</name>
<dbReference type="SUPFAM" id="SSF50978">
    <property type="entry name" value="WD40 repeat-like"/>
    <property type="match status" value="1"/>
</dbReference>
<protein>
    <submittedName>
        <fullName evidence="3">Uncharacterized protein</fullName>
    </submittedName>
</protein>
<dbReference type="PROSITE" id="PS50082">
    <property type="entry name" value="WD_REPEATS_2"/>
    <property type="match status" value="1"/>
</dbReference>
<accession>A0A1D3D4I5</accession>
<organism evidence="3 4">
    <name type="scientific">Cyclospora cayetanensis</name>
    <dbReference type="NCBI Taxonomy" id="88456"/>
    <lineage>
        <taxon>Eukaryota</taxon>
        <taxon>Sar</taxon>
        <taxon>Alveolata</taxon>
        <taxon>Apicomplexa</taxon>
        <taxon>Conoidasida</taxon>
        <taxon>Coccidia</taxon>
        <taxon>Eucoccidiorida</taxon>
        <taxon>Eimeriorina</taxon>
        <taxon>Eimeriidae</taxon>
        <taxon>Cyclospora</taxon>
    </lineage>
</organism>
<comment type="caution">
    <text evidence="3">The sequence shown here is derived from an EMBL/GenBank/DDBJ whole genome shotgun (WGS) entry which is preliminary data.</text>
</comment>